<proteinExistence type="inferred from homology"/>
<name>A0A2M4BW52_9DIPT</name>
<dbReference type="Pfam" id="PF02234">
    <property type="entry name" value="CDI"/>
    <property type="match status" value="1"/>
</dbReference>
<feature type="region of interest" description="Disordered" evidence="6">
    <location>
        <begin position="252"/>
        <end position="282"/>
    </location>
</feature>
<reference evidence="8" key="1">
    <citation type="submission" date="2018-01" db="EMBL/GenBank/DDBJ databases">
        <title>An insight into the sialome of Amazonian anophelines.</title>
        <authorList>
            <person name="Ribeiro J.M."/>
            <person name="Scarpassa V."/>
            <person name="Calvo E."/>
        </authorList>
    </citation>
    <scope>NUCLEOTIDE SEQUENCE</scope>
    <source>
        <tissue evidence="8">Salivary glands</tissue>
    </source>
</reference>
<comment type="subcellular location">
    <subcellularLocation>
        <location evidence="1">Nucleus</location>
    </subcellularLocation>
</comment>
<evidence type="ECO:0000256" key="1">
    <source>
        <dbReference type="ARBA" id="ARBA00004123"/>
    </source>
</evidence>
<keyword evidence="3" id="KW-0649">Protein kinase inhibitor</keyword>
<evidence type="ECO:0000256" key="3">
    <source>
        <dbReference type="ARBA" id="ARBA00023013"/>
    </source>
</evidence>
<dbReference type="PANTHER" id="PTHR10265:SF45">
    <property type="entry name" value="DACAPO"/>
    <property type="match status" value="1"/>
</dbReference>
<dbReference type="Gene3D" id="4.10.365.10">
    <property type="entry name" value="p27"/>
    <property type="match status" value="1"/>
</dbReference>
<organism evidence="8">
    <name type="scientific">Anopheles marajoara</name>
    <dbReference type="NCBI Taxonomy" id="58244"/>
    <lineage>
        <taxon>Eukaryota</taxon>
        <taxon>Metazoa</taxon>
        <taxon>Ecdysozoa</taxon>
        <taxon>Arthropoda</taxon>
        <taxon>Hexapoda</taxon>
        <taxon>Insecta</taxon>
        <taxon>Pterygota</taxon>
        <taxon>Neoptera</taxon>
        <taxon>Endopterygota</taxon>
        <taxon>Diptera</taxon>
        <taxon>Nematocera</taxon>
        <taxon>Culicoidea</taxon>
        <taxon>Culicidae</taxon>
        <taxon>Anophelinae</taxon>
        <taxon>Anopheles</taxon>
    </lineage>
</organism>
<feature type="region of interest" description="Disordered" evidence="6">
    <location>
        <begin position="184"/>
        <end position="222"/>
    </location>
</feature>
<evidence type="ECO:0000313" key="8">
    <source>
        <dbReference type="EMBL" id="MBW57289.1"/>
    </source>
</evidence>
<sequence length="282" mass="30370">MGAQVYNRMIEQRLHHTPPPIGITAANRPISSSSGSNAARIKRNLFGRVDSTSVKQFVEEQIASQNEEKRKKWNFDFTTGRPDENGSYKWERVTAPVTVSPNLAMVTLTRAAHTSSASSAGRRRGAAPVVDEPLSMQSLMDQRAEKANLEQDGDVSSSPVVEVPEAIRTYPNLRSTTTTTATVTSATIESLPSTPPSSPTSGSSSSSSSSSSTSSRVTRSRQMRITEFLKERKRLSTGASVGRTQAKKVRLMATMSSNGADPKKAITSPVTRRHSVPSTSSG</sequence>
<evidence type="ECO:0000256" key="6">
    <source>
        <dbReference type="SAM" id="MobiDB-lite"/>
    </source>
</evidence>
<protein>
    <submittedName>
        <fullName evidence="8">Putative cyclin-dependent kinase inhibitor</fullName>
    </submittedName>
</protein>
<evidence type="ECO:0000256" key="4">
    <source>
        <dbReference type="ARBA" id="ARBA00023242"/>
    </source>
</evidence>
<accession>A0A2M4BW52</accession>
<feature type="region of interest" description="Disordered" evidence="6">
    <location>
        <begin position="113"/>
        <end position="133"/>
    </location>
</feature>
<comment type="similarity">
    <text evidence="2">Belongs to the CDI family.</text>
</comment>
<evidence type="ECO:0000256" key="2">
    <source>
        <dbReference type="ARBA" id="ARBA00006726"/>
    </source>
</evidence>
<evidence type="ECO:0000256" key="5">
    <source>
        <dbReference type="ARBA" id="ARBA00023306"/>
    </source>
</evidence>
<dbReference type="InterPro" id="IPR044898">
    <property type="entry name" value="CDI_dom_sf"/>
</dbReference>
<dbReference type="GO" id="GO:0005634">
    <property type="term" value="C:nucleus"/>
    <property type="evidence" value="ECO:0007669"/>
    <property type="project" value="UniProtKB-SubCell"/>
</dbReference>
<dbReference type="AlphaFoldDB" id="A0A2M4BW52"/>
<feature type="compositionally biased region" description="Low complexity" evidence="6">
    <location>
        <begin position="199"/>
        <end position="217"/>
    </location>
</feature>
<dbReference type="EMBL" id="GGFJ01008148">
    <property type="protein sequence ID" value="MBW57289.1"/>
    <property type="molecule type" value="Transcribed_RNA"/>
</dbReference>
<feature type="region of interest" description="Disordered" evidence="6">
    <location>
        <begin position="17"/>
        <end position="36"/>
    </location>
</feature>
<keyword evidence="4" id="KW-0539">Nucleus</keyword>
<keyword evidence="5" id="KW-0131">Cell cycle</keyword>
<dbReference type="GO" id="GO:0051726">
    <property type="term" value="P:regulation of cell cycle"/>
    <property type="evidence" value="ECO:0007669"/>
    <property type="project" value="InterPro"/>
</dbReference>
<evidence type="ECO:0000259" key="7">
    <source>
        <dbReference type="Pfam" id="PF02234"/>
    </source>
</evidence>
<dbReference type="GO" id="GO:0004861">
    <property type="term" value="F:cyclin-dependent protein serine/threonine kinase inhibitor activity"/>
    <property type="evidence" value="ECO:0007669"/>
    <property type="project" value="InterPro"/>
</dbReference>
<dbReference type="PANTHER" id="PTHR10265">
    <property type="entry name" value="CYCLIN-DEPENDENT KINASE INHIBITOR 1"/>
    <property type="match status" value="1"/>
</dbReference>
<feature type="domain" description="Cyclin-dependent kinase inhibitor" evidence="7">
    <location>
        <begin position="44"/>
        <end position="93"/>
    </location>
</feature>
<dbReference type="InterPro" id="IPR003175">
    <property type="entry name" value="CDI_dom"/>
</dbReference>